<keyword evidence="1" id="KW-1133">Transmembrane helix</keyword>
<dbReference type="Proteomes" id="UP000821853">
    <property type="component" value="Chromosome 10"/>
</dbReference>
<protein>
    <recommendedName>
        <fullName evidence="4">Ionotropic receptor</fullName>
    </recommendedName>
</protein>
<gene>
    <name evidence="2" type="ORF">HPB48_006481</name>
</gene>
<evidence type="ECO:0000313" key="3">
    <source>
        <dbReference type="Proteomes" id="UP000821853"/>
    </source>
</evidence>
<dbReference type="EMBL" id="JABSTR010000002">
    <property type="protein sequence ID" value="KAH9363375.1"/>
    <property type="molecule type" value="Genomic_DNA"/>
</dbReference>
<keyword evidence="1" id="KW-0812">Transmembrane</keyword>
<reference evidence="2 3" key="1">
    <citation type="journal article" date="2020" name="Cell">
        <title>Large-Scale Comparative Analyses of Tick Genomes Elucidate Their Genetic Diversity and Vector Capacities.</title>
        <authorList>
            <consortium name="Tick Genome and Microbiome Consortium (TIGMIC)"/>
            <person name="Jia N."/>
            <person name="Wang J."/>
            <person name="Shi W."/>
            <person name="Du L."/>
            <person name="Sun Y."/>
            <person name="Zhan W."/>
            <person name="Jiang J.F."/>
            <person name="Wang Q."/>
            <person name="Zhang B."/>
            <person name="Ji P."/>
            <person name="Bell-Sakyi L."/>
            <person name="Cui X.M."/>
            <person name="Yuan T.T."/>
            <person name="Jiang B.G."/>
            <person name="Yang W.F."/>
            <person name="Lam T.T."/>
            <person name="Chang Q.C."/>
            <person name="Ding S.J."/>
            <person name="Wang X.J."/>
            <person name="Zhu J.G."/>
            <person name="Ruan X.D."/>
            <person name="Zhao L."/>
            <person name="Wei J.T."/>
            <person name="Ye R.Z."/>
            <person name="Que T.C."/>
            <person name="Du C.H."/>
            <person name="Zhou Y.H."/>
            <person name="Cheng J.X."/>
            <person name="Dai P.F."/>
            <person name="Guo W.B."/>
            <person name="Han X.H."/>
            <person name="Huang E.J."/>
            <person name="Li L.F."/>
            <person name="Wei W."/>
            <person name="Gao Y.C."/>
            <person name="Liu J.Z."/>
            <person name="Shao H.Z."/>
            <person name="Wang X."/>
            <person name="Wang C.C."/>
            <person name="Yang T.C."/>
            <person name="Huo Q.B."/>
            <person name="Li W."/>
            <person name="Chen H.Y."/>
            <person name="Chen S.E."/>
            <person name="Zhou L.G."/>
            <person name="Ni X.B."/>
            <person name="Tian J.H."/>
            <person name="Sheng Y."/>
            <person name="Liu T."/>
            <person name="Pan Y.S."/>
            <person name="Xia L.Y."/>
            <person name="Li J."/>
            <person name="Zhao F."/>
            <person name="Cao W.C."/>
        </authorList>
    </citation>
    <scope>NUCLEOTIDE SEQUENCE [LARGE SCALE GENOMIC DNA]</scope>
    <source>
        <strain evidence="2">HaeL-2018</strain>
    </source>
</reference>
<feature type="transmembrane region" description="Helical" evidence="1">
    <location>
        <begin position="504"/>
        <end position="525"/>
    </location>
</feature>
<feature type="transmembrane region" description="Helical" evidence="1">
    <location>
        <begin position="291"/>
        <end position="309"/>
    </location>
</feature>
<accession>A0A9J6FKN7</accession>
<feature type="transmembrane region" description="Helical" evidence="1">
    <location>
        <begin position="321"/>
        <end position="338"/>
    </location>
</feature>
<evidence type="ECO:0000313" key="2">
    <source>
        <dbReference type="EMBL" id="KAH9363375.1"/>
    </source>
</evidence>
<proteinExistence type="predicted"/>
<dbReference type="AlphaFoldDB" id="A0A9J6FKN7"/>
<keyword evidence="3" id="KW-1185">Reference proteome</keyword>
<comment type="caution">
    <text evidence="2">The sequence shown here is derived from an EMBL/GenBank/DDBJ whole genome shotgun (WGS) entry which is preliminary data.</text>
</comment>
<dbReference type="VEuPathDB" id="VectorBase:HLOH_051992"/>
<dbReference type="OrthoDB" id="6530235at2759"/>
<name>A0A9J6FKN7_HAELO</name>
<evidence type="ECO:0008006" key="4">
    <source>
        <dbReference type="Google" id="ProtNLM"/>
    </source>
</evidence>
<organism evidence="2 3">
    <name type="scientific">Haemaphysalis longicornis</name>
    <name type="common">Bush tick</name>
    <dbReference type="NCBI Taxonomy" id="44386"/>
    <lineage>
        <taxon>Eukaryota</taxon>
        <taxon>Metazoa</taxon>
        <taxon>Ecdysozoa</taxon>
        <taxon>Arthropoda</taxon>
        <taxon>Chelicerata</taxon>
        <taxon>Arachnida</taxon>
        <taxon>Acari</taxon>
        <taxon>Parasitiformes</taxon>
        <taxon>Ixodida</taxon>
        <taxon>Ixodoidea</taxon>
        <taxon>Ixodidae</taxon>
        <taxon>Haemaphysalinae</taxon>
        <taxon>Haemaphysalis</taxon>
    </lineage>
</organism>
<feature type="transmembrane region" description="Helical" evidence="1">
    <location>
        <begin position="264"/>
        <end position="285"/>
    </location>
</feature>
<evidence type="ECO:0000256" key="1">
    <source>
        <dbReference type="SAM" id="Phobius"/>
    </source>
</evidence>
<sequence>MAQLDHKSAVAIAAFGNSTERLRSAITQFSKPVWLLTNLWASSFNLYPGFCRKTPPVSEEVAIFLPWPDNLPLAFAKDLNTWAIACPQIHWVISAKDNAAIDSKMLSDFGACQVVTVSPTVIEGPVNGFNRCAEYRRKDYVPYNFLRLREGDFKRYPRNLELTVTTGHAGAVYRDASVSPEVSAVLAAYAALNTTLQPLKSSSRRDVLVLEERRAHFSLYPKASQTLFPYIYYYYALYKPCQMCFFAQRVPINYWASQLSASRLFVLAVLISSLGAAVMFVYILSNNSARWNLTILVMFMVSTLFGRAPPCVNSKNTTTKILLACWAIGTFFVGSFILSDVTAETYTSTFHRQVESVNDLNALSTAKKMFPCIDVNIGLDALRRKIRLFSAETLRALSTCKGCLNFYSPKHCIRLAQRGTHAYIRPCCPYDDFDPNEWGLMRSGDSFFMYQRQVLVLRNMHLRHQHRRVLLAVAESGMDSYEARKVGRPPSERREVPFVTSNRILFWAYVSGCSIAGIALCLEVIEFKFSKKS</sequence>
<keyword evidence="1" id="KW-0472">Membrane</keyword>